<feature type="compositionally biased region" description="Basic and acidic residues" evidence="1">
    <location>
        <begin position="77"/>
        <end position="98"/>
    </location>
</feature>
<protein>
    <submittedName>
        <fullName evidence="2">Uncharacterized protein</fullName>
    </submittedName>
</protein>
<proteinExistence type="predicted"/>
<evidence type="ECO:0000313" key="3">
    <source>
        <dbReference type="Proteomes" id="UP001066276"/>
    </source>
</evidence>
<dbReference type="Proteomes" id="UP001066276">
    <property type="component" value="Chromosome 11"/>
</dbReference>
<reference evidence="2" key="1">
    <citation type="journal article" date="2022" name="bioRxiv">
        <title>Sequencing and chromosome-scale assembly of the giantPleurodeles waltlgenome.</title>
        <authorList>
            <person name="Brown T."/>
            <person name="Elewa A."/>
            <person name="Iarovenko S."/>
            <person name="Subramanian E."/>
            <person name="Araus A.J."/>
            <person name="Petzold A."/>
            <person name="Susuki M."/>
            <person name="Suzuki K.-i.T."/>
            <person name="Hayashi T."/>
            <person name="Toyoda A."/>
            <person name="Oliveira C."/>
            <person name="Osipova E."/>
            <person name="Leigh N.D."/>
            <person name="Simon A."/>
            <person name="Yun M.H."/>
        </authorList>
    </citation>
    <scope>NUCLEOTIDE SEQUENCE</scope>
    <source>
        <strain evidence="2">20211129_DDA</strain>
        <tissue evidence="2">Liver</tissue>
    </source>
</reference>
<dbReference type="AlphaFoldDB" id="A0AAV7LML3"/>
<name>A0AAV7LML3_PLEWA</name>
<feature type="region of interest" description="Disordered" evidence="1">
    <location>
        <begin position="1"/>
        <end position="20"/>
    </location>
</feature>
<feature type="region of interest" description="Disordered" evidence="1">
    <location>
        <begin position="33"/>
        <end position="108"/>
    </location>
</feature>
<feature type="compositionally biased region" description="Basic and acidic residues" evidence="1">
    <location>
        <begin position="43"/>
        <end position="57"/>
    </location>
</feature>
<gene>
    <name evidence="2" type="ORF">NDU88_004871</name>
</gene>
<dbReference type="EMBL" id="JANPWB010000015">
    <property type="protein sequence ID" value="KAJ1091754.1"/>
    <property type="molecule type" value="Genomic_DNA"/>
</dbReference>
<evidence type="ECO:0000256" key="1">
    <source>
        <dbReference type="SAM" id="MobiDB-lite"/>
    </source>
</evidence>
<comment type="caution">
    <text evidence="2">The sequence shown here is derived from an EMBL/GenBank/DDBJ whole genome shotgun (WGS) entry which is preliminary data.</text>
</comment>
<evidence type="ECO:0000313" key="2">
    <source>
        <dbReference type="EMBL" id="KAJ1091754.1"/>
    </source>
</evidence>
<keyword evidence="3" id="KW-1185">Reference proteome</keyword>
<sequence length="108" mass="11553">MVSPVLSAVRSHPLRSAGGVACSRWSRTHNTELPAVAVGPEESCEHNGPKHDSERCPGVRSTQGTEFSGRLKKRRQCAAERNTRVPSRGEQDGGRSSDVEWSGAAGAE</sequence>
<organism evidence="2 3">
    <name type="scientific">Pleurodeles waltl</name>
    <name type="common">Iberian ribbed newt</name>
    <dbReference type="NCBI Taxonomy" id="8319"/>
    <lineage>
        <taxon>Eukaryota</taxon>
        <taxon>Metazoa</taxon>
        <taxon>Chordata</taxon>
        <taxon>Craniata</taxon>
        <taxon>Vertebrata</taxon>
        <taxon>Euteleostomi</taxon>
        <taxon>Amphibia</taxon>
        <taxon>Batrachia</taxon>
        <taxon>Caudata</taxon>
        <taxon>Salamandroidea</taxon>
        <taxon>Salamandridae</taxon>
        <taxon>Pleurodelinae</taxon>
        <taxon>Pleurodeles</taxon>
    </lineage>
</organism>
<accession>A0AAV7LML3</accession>